<name>A0ACC1L333_9FUNG</name>
<gene>
    <name evidence="1" type="ORF">H4S07_005291</name>
</gene>
<dbReference type="Proteomes" id="UP001140096">
    <property type="component" value="Unassembled WGS sequence"/>
</dbReference>
<dbReference type="EMBL" id="JANBUP010002526">
    <property type="protein sequence ID" value="KAJ2799990.1"/>
    <property type="molecule type" value="Genomic_DNA"/>
</dbReference>
<keyword evidence="2" id="KW-1185">Reference proteome</keyword>
<sequence>MCDPIDLPAVPTPVFYVDIQSRGGRRQGIDIPWGLGHSSCQMSSDEEDLYLAEMHIIPTQLLTPPPSPIGSLSEGIELLVSRAQQRSAVELVPKVSPSFSGLLHLPPHMLLSIVSCLSASDMIHLSQTCTRMANYLSTNSAVWTQLCRTYLAYTPERVLKNNQQAAEYYLGIRGNHRLESLVLKQRKRVEVTIDYIIRSK</sequence>
<accession>A0ACC1L333</accession>
<comment type="caution">
    <text evidence="1">The sequence shown here is derived from an EMBL/GenBank/DDBJ whole genome shotgun (WGS) entry which is preliminary data.</text>
</comment>
<evidence type="ECO:0000313" key="2">
    <source>
        <dbReference type="Proteomes" id="UP001140096"/>
    </source>
</evidence>
<proteinExistence type="predicted"/>
<protein>
    <submittedName>
        <fullName evidence="1">Uncharacterized protein</fullName>
    </submittedName>
</protein>
<reference evidence="1" key="1">
    <citation type="submission" date="2022-07" db="EMBL/GenBank/DDBJ databases">
        <title>Phylogenomic reconstructions and comparative analyses of Kickxellomycotina fungi.</title>
        <authorList>
            <person name="Reynolds N.K."/>
            <person name="Stajich J.E."/>
            <person name="Barry K."/>
            <person name="Grigoriev I.V."/>
            <person name="Crous P."/>
            <person name="Smith M.E."/>
        </authorList>
    </citation>
    <scope>NUCLEOTIDE SEQUENCE</scope>
    <source>
        <strain evidence="1">CBS 102833</strain>
    </source>
</reference>
<evidence type="ECO:0000313" key="1">
    <source>
        <dbReference type="EMBL" id="KAJ2799990.1"/>
    </source>
</evidence>
<organism evidence="1 2">
    <name type="scientific">Coemansia furcata</name>
    <dbReference type="NCBI Taxonomy" id="417177"/>
    <lineage>
        <taxon>Eukaryota</taxon>
        <taxon>Fungi</taxon>
        <taxon>Fungi incertae sedis</taxon>
        <taxon>Zoopagomycota</taxon>
        <taxon>Kickxellomycotina</taxon>
        <taxon>Kickxellomycetes</taxon>
        <taxon>Kickxellales</taxon>
        <taxon>Kickxellaceae</taxon>
        <taxon>Coemansia</taxon>
    </lineage>
</organism>